<evidence type="ECO:0000313" key="8">
    <source>
        <dbReference type="Proteomes" id="UP001516023"/>
    </source>
</evidence>
<name>A0ABD3QUQ2_9STRA</name>
<evidence type="ECO:0000313" key="7">
    <source>
        <dbReference type="EMBL" id="KAL3803346.1"/>
    </source>
</evidence>
<proteinExistence type="predicted"/>
<keyword evidence="4" id="KW-0472">Membrane</keyword>
<dbReference type="Proteomes" id="UP001516023">
    <property type="component" value="Unassembled WGS sequence"/>
</dbReference>
<evidence type="ECO:0000256" key="5">
    <source>
        <dbReference type="SAM" id="MobiDB-lite"/>
    </source>
</evidence>
<organism evidence="7 8">
    <name type="scientific">Cyclotella cryptica</name>
    <dbReference type="NCBI Taxonomy" id="29204"/>
    <lineage>
        <taxon>Eukaryota</taxon>
        <taxon>Sar</taxon>
        <taxon>Stramenopiles</taxon>
        <taxon>Ochrophyta</taxon>
        <taxon>Bacillariophyta</taxon>
        <taxon>Coscinodiscophyceae</taxon>
        <taxon>Thalassiosirophycidae</taxon>
        <taxon>Stephanodiscales</taxon>
        <taxon>Stephanodiscaceae</taxon>
        <taxon>Cyclotella</taxon>
    </lineage>
</organism>
<dbReference type="EMBL" id="JABMIG020000014">
    <property type="protein sequence ID" value="KAL3803346.1"/>
    <property type="molecule type" value="Genomic_DNA"/>
</dbReference>
<dbReference type="Pfam" id="PF07298">
    <property type="entry name" value="NnrU"/>
    <property type="match status" value="1"/>
</dbReference>
<comment type="subcellular location">
    <subcellularLocation>
        <location evidence="1">Membrane</location>
        <topology evidence="1">Multi-pass membrane protein</topology>
    </subcellularLocation>
</comment>
<evidence type="ECO:0000256" key="3">
    <source>
        <dbReference type="ARBA" id="ARBA00022989"/>
    </source>
</evidence>
<feature type="region of interest" description="Disordered" evidence="5">
    <location>
        <begin position="120"/>
        <end position="143"/>
    </location>
</feature>
<evidence type="ECO:0000259" key="6">
    <source>
        <dbReference type="Pfam" id="PF07298"/>
    </source>
</evidence>
<keyword evidence="3" id="KW-1133">Transmembrane helix</keyword>
<feature type="domain" description="NnrU" evidence="6">
    <location>
        <begin position="28"/>
        <end position="245"/>
    </location>
</feature>
<protein>
    <recommendedName>
        <fullName evidence="6">NnrU domain-containing protein</fullName>
    </recommendedName>
</protein>
<dbReference type="GO" id="GO:0016020">
    <property type="term" value="C:membrane"/>
    <property type="evidence" value="ECO:0007669"/>
    <property type="project" value="UniProtKB-SubCell"/>
</dbReference>
<evidence type="ECO:0000256" key="1">
    <source>
        <dbReference type="ARBA" id="ARBA00004141"/>
    </source>
</evidence>
<sequence length="297" mass="32485">MATSLAHHLTTTPLQWALGGWTFFLLENVLLSENRTYLLSRLGDDTYHAIYGTCSTLAMGSVAYGYRRVRGAPPLLLGAVPTVGGKMVSLVCLSLGLGIISQMTPKLQIPVEYYGSVGKTTTPTPPPEEHVTNGPMESSETNDTVSRGWKVRCPFDFTDKKQQPHDGHVPPLYGVERISRHPGLWSLAFLGLGNAMLVPSLPQRVWLSMPVLVAFIGGAHTDSRYRRGMGGELPKEYDDMTSNVPFWAMITGRQGNVLEVFKDAVEEVKPLNAALAVGAAGMFVWRRGRGGMKMPVR</sequence>
<gene>
    <name evidence="7" type="ORF">HJC23_009310</name>
</gene>
<keyword evidence="2" id="KW-0812">Transmembrane</keyword>
<evidence type="ECO:0000256" key="2">
    <source>
        <dbReference type="ARBA" id="ARBA00022692"/>
    </source>
</evidence>
<dbReference type="AlphaFoldDB" id="A0ABD3QUQ2"/>
<evidence type="ECO:0000256" key="4">
    <source>
        <dbReference type="ARBA" id="ARBA00023136"/>
    </source>
</evidence>
<reference evidence="7 8" key="1">
    <citation type="journal article" date="2020" name="G3 (Bethesda)">
        <title>Improved Reference Genome for Cyclotella cryptica CCMP332, a Model for Cell Wall Morphogenesis, Salinity Adaptation, and Lipid Production in Diatoms (Bacillariophyta).</title>
        <authorList>
            <person name="Roberts W.R."/>
            <person name="Downey K.M."/>
            <person name="Ruck E.C."/>
            <person name="Traller J.C."/>
            <person name="Alverson A.J."/>
        </authorList>
    </citation>
    <scope>NUCLEOTIDE SEQUENCE [LARGE SCALE GENOMIC DNA]</scope>
    <source>
        <strain evidence="7 8">CCMP332</strain>
    </source>
</reference>
<comment type="caution">
    <text evidence="7">The sequence shown here is derived from an EMBL/GenBank/DDBJ whole genome shotgun (WGS) entry which is preliminary data.</text>
</comment>
<keyword evidence="8" id="KW-1185">Reference proteome</keyword>
<dbReference type="InterPro" id="IPR009915">
    <property type="entry name" value="NnrU_dom"/>
</dbReference>
<accession>A0ABD3QUQ2</accession>